<protein>
    <submittedName>
        <fullName evidence="1">Uncharacterized protein</fullName>
    </submittedName>
</protein>
<proteinExistence type="predicted"/>
<dbReference type="RefSeq" id="XP_056058321.1">
    <property type="nucleotide sequence ID" value="XM_056202801.1"/>
</dbReference>
<name>A0A9W8UQA6_AKAMU</name>
<reference evidence="1" key="1">
    <citation type="journal article" date="2023" name="Access Microbiol">
        <title>De-novo genome assembly for Akanthomyces muscarius, a biocontrol agent of insect agricultural pests.</title>
        <authorList>
            <person name="Erdos Z."/>
            <person name="Studholme D.J."/>
            <person name="Raymond B."/>
            <person name="Sharma M."/>
        </authorList>
    </citation>
    <scope>NUCLEOTIDE SEQUENCE</scope>
    <source>
        <strain evidence="1">Ve6</strain>
    </source>
</reference>
<keyword evidence="2" id="KW-1185">Reference proteome</keyword>
<dbReference type="EMBL" id="JAJHUN010000001">
    <property type="protein sequence ID" value="KAJ4163406.1"/>
    <property type="molecule type" value="Genomic_DNA"/>
</dbReference>
<dbReference type="GeneID" id="80892299"/>
<organism evidence="1 2">
    <name type="scientific">Akanthomyces muscarius</name>
    <name type="common">Entomopathogenic fungus</name>
    <name type="synonym">Lecanicillium muscarium</name>
    <dbReference type="NCBI Taxonomy" id="2231603"/>
    <lineage>
        <taxon>Eukaryota</taxon>
        <taxon>Fungi</taxon>
        <taxon>Dikarya</taxon>
        <taxon>Ascomycota</taxon>
        <taxon>Pezizomycotina</taxon>
        <taxon>Sordariomycetes</taxon>
        <taxon>Hypocreomycetidae</taxon>
        <taxon>Hypocreales</taxon>
        <taxon>Cordycipitaceae</taxon>
        <taxon>Akanthomyces</taxon>
    </lineage>
</organism>
<dbReference type="KEGG" id="amus:LMH87_005140"/>
<gene>
    <name evidence="1" type="ORF">LMH87_005140</name>
</gene>
<comment type="caution">
    <text evidence="1">The sequence shown here is derived from an EMBL/GenBank/DDBJ whole genome shotgun (WGS) entry which is preliminary data.</text>
</comment>
<evidence type="ECO:0000313" key="2">
    <source>
        <dbReference type="Proteomes" id="UP001144673"/>
    </source>
</evidence>
<dbReference type="Proteomes" id="UP001144673">
    <property type="component" value="Chromosome 1"/>
</dbReference>
<evidence type="ECO:0000313" key="1">
    <source>
        <dbReference type="EMBL" id="KAJ4163406.1"/>
    </source>
</evidence>
<accession>A0A9W8UQA6</accession>
<sequence>MAKVSRCFRGGVSGKEDLVAAQHVHVNFFFSILALLDFPSRDSYDRYRTFDHSPNVVNPFHDRSRLYYI</sequence>
<dbReference type="AlphaFoldDB" id="A0A9W8UQA6"/>